<organism evidence="2 3">
    <name type="scientific">Cyprinodon variegatus</name>
    <name type="common">Sheepshead minnow</name>
    <dbReference type="NCBI Taxonomy" id="28743"/>
    <lineage>
        <taxon>Eukaryota</taxon>
        <taxon>Metazoa</taxon>
        <taxon>Chordata</taxon>
        <taxon>Craniata</taxon>
        <taxon>Vertebrata</taxon>
        <taxon>Euteleostomi</taxon>
        <taxon>Actinopterygii</taxon>
        <taxon>Neopterygii</taxon>
        <taxon>Teleostei</taxon>
        <taxon>Neoteleostei</taxon>
        <taxon>Acanthomorphata</taxon>
        <taxon>Ovalentaria</taxon>
        <taxon>Atherinomorphae</taxon>
        <taxon>Cyprinodontiformes</taxon>
        <taxon>Cyprinodontidae</taxon>
        <taxon>Cyprinodon</taxon>
    </lineage>
</organism>
<feature type="compositionally biased region" description="Low complexity" evidence="1">
    <location>
        <begin position="908"/>
        <end position="933"/>
    </location>
</feature>
<dbReference type="Proteomes" id="UP000265020">
    <property type="component" value="Unassembled WGS sequence"/>
</dbReference>
<keyword evidence="3" id="KW-1185">Reference proteome</keyword>
<feature type="compositionally biased region" description="Basic and acidic residues" evidence="1">
    <location>
        <begin position="1838"/>
        <end position="1857"/>
    </location>
</feature>
<feature type="region of interest" description="Disordered" evidence="1">
    <location>
        <begin position="1821"/>
        <end position="1858"/>
    </location>
</feature>
<feature type="compositionally biased region" description="Polar residues" evidence="1">
    <location>
        <begin position="769"/>
        <end position="788"/>
    </location>
</feature>
<feature type="region of interest" description="Disordered" evidence="1">
    <location>
        <begin position="1892"/>
        <end position="1924"/>
    </location>
</feature>
<sequence length="2112" mass="228823">MAVLQPKTEGSLRRRLLSAKIHQQQTAMMGLHPNRPASPVGDRAPPHCNPWLLPPRQHVHPSLPPEAHGKLFLSLESCTKPQIQAQVQRPSCPVLTRRRTSSCPPSPEPRHCYALPVPPLMSMTNPPKEPEVPPQYQYQPTKRRKTRFLWFRLRQKKSLKADALPTTPLLQKAGDGDSKWSVHYSTQKPRQGLRFIPGKRRSGSADDLRACKGLTQHDSFKPRPPSPTFAPFSGLDQSEGSTHRGWRNRGRKMSSASSDEDEKFFLTNPRPMTPLVLNPISLTSAWDDLGSGSDSNSNLDVEPFQRLPTPEEKMRQQADAVAADIVPINVTGESFDRQASFRRTLSNTDSLNRRPHKLSRRKTVSALSDNVLPKPSVSLDLPGQYSTVGRPASSVSSQQKSREVEMWESERNGKEGQYTSRRIRAPKGEGMSSLMASLTSSPNIGKEPVSCQSSPSDGRIPPTNSSLSSEVGFKSNTHTTPSASSSYSQSQDQQGFPSDFQPLLLYDPTVRVMPQSPSSSSPCFPASPVNSYTSDTPSQLQSEWSYPGETALDEGPSPCLSSSSSSIADSVSQYSYQALAEPNITKKNAQNFSDGDSCSGESWNYRPLSPSSSIISGINQDTRSVSEEGWNCEPLLSSGRSTPFCDDNTSLCSEKMLLSPSQNREKRKSSTSAFYSQTITRSISLRKSKVPPPPPLRCDSLRRRPGRSRAPCSSTSPRPNRSPRVDRNTLQTPISSPQTFPDPWVLRSNTRKDESGLNCGTVITFEPLSPNSNKPSASDSDPSGTNLLSPKHCHMLNPGSPVLKDKDLKLTLSHPSDSSVDGFPCLASPSSGYSSQSNTPSPGTPVSSPHNPSSPLTASPSAFSLPPTSPSLTSFSSTIPTSPSAASLPRTRCYGKGRPKPPVPQRKSSLLSSSTSSLSSYTSSDSLARQPLLPRLPLPPPLHPPHLSQSTPPAPDFYRPINNICPPPPPPPPPLPQSTPPVFEFSPSVTNFPPLPPPPPPPPLPQSTPPVFEFSPSVTNLPPLPPPPPPPPLPQSIPLAIKSSLSITNLPSPPPPPPLPQSTSPVPDFYIHASCLPPFPRLPPVPSESIPPRLPAPTAITSNPPPLPLSSCPSLSPLTTPSMPDFCLHVPLSVNKAPPPPLPNALPALSLPPAPPLPTAIRPPPPPYSYAVRQTSYHALVSTVSSNKDPPPVLPSLKFPDMSDLPPPPPCPPPPSPGPYSLITSQALQCVKLRSVKKQEVTQGKHDPNDSKCHITDCDVMNESFLDSLANTDTKVSRQGANNFINQSASGSEVNQLTVNGTLQVSTELKEPELNGKDPITSESVNSNKESGDANLKSLHDNIKDHDIKLNRETIQNIQLDGQQMKNSDICPPLESIKVSSLDAPSVETCPDDEEAYQMNTNILNLPLKRSSSEADSAKQTGPMRENLNKKVNECNTFTFEIQSEIDVKNDKRDLQSPRKLCSPGKPVLPKKPDLDILDLLKSPKTKRGPGGFKDSGQLTESSFQPNTLDSTLSQTYSASNMPLSKNLKSILDKSEIPGCPVNTGNSPDTSPHQQKHRKSDVLLSSPKIAKPFFASENTGTKLKWAAANTDGLDIKATIDTGDILKTMGNPRSGKDYGDACSTQQIISRYNTHCSSGLKVPGARGICNIPSTWTEGIQTEASGPILGGIIGNGKQDEEKTSLVRIMKSSLAEEEENVEQEGVEEGGENTVTMIMTSSKKVNKSRRRRKRQLSQKLLIMSPKMKPSPSSSSSSSSSSPSSSSSSSSSEDERDVIKESSDSILKIKVCDQDTSDSESSYALMGQRRFSLSSLLSNESLQGELSLPDLRIKEPNEEEEEPGKDGDQGKGDEVVEESRASDDDVFINVSAEQMLGSGCPRTTEDLFTIIHRSKRKMLGKRDLGEKKHCFPSSSSSSSSSSPEILADPPSCLTRAAGLRNHRPGRSESFKALLLRKGSRVESSSRISAVERLFVGQLHPALSKHQENPPGPLTPDELKAVNPSSAVGNPSSLLSLNFPPLSPSLSMMFGWKRRDLIHSQFLLPSASSSPFLVFSSSHTRPRSLTPPCSSSRRFAARCRLFAAPMTAILEGEDEETDDEVFVESPGDDDSSLCMFETS</sequence>
<dbReference type="GeneTree" id="ENSGT00940000175756"/>
<dbReference type="InterPro" id="IPR024845">
    <property type="entry name" value="NHS-like"/>
</dbReference>
<feature type="compositionally biased region" description="Polar residues" evidence="1">
    <location>
        <begin position="828"/>
        <end position="851"/>
    </location>
</feature>
<feature type="compositionally biased region" description="Pro residues" evidence="1">
    <location>
        <begin position="1051"/>
        <end position="1060"/>
    </location>
</feature>
<feature type="region of interest" description="Disordered" evidence="1">
    <location>
        <begin position="1311"/>
        <end position="1334"/>
    </location>
</feature>
<feature type="compositionally biased region" description="Basic and acidic residues" evidence="1">
    <location>
        <begin position="400"/>
        <end position="414"/>
    </location>
</feature>
<dbReference type="Ensembl" id="ENSCVAT00000025234.1">
    <property type="protein sequence ID" value="ENSCVAP00000016758.1"/>
    <property type="gene ID" value="ENSCVAG00000019753.1"/>
</dbReference>
<feature type="compositionally biased region" description="Basic and acidic residues" evidence="1">
    <location>
        <begin position="1894"/>
        <end position="1903"/>
    </location>
</feature>
<feature type="region of interest" description="Disordered" evidence="1">
    <location>
        <begin position="374"/>
        <end position="564"/>
    </location>
</feature>
<feature type="region of interest" description="Disordered" evidence="1">
    <location>
        <begin position="346"/>
        <end position="365"/>
    </location>
</feature>
<feature type="compositionally biased region" description="Low complexity" evidence="1">
    <location>
        <begin position="482"/>
        <end position="494"/>
    </location>
</feature>
<dbReference type="Pfam" id="PF15273">
    <property type="entry name" value="NHS"/>
    <property type="match status" value="2"/>
</dbReference>
<feature type="compositionally biased region" description="Pro residues" evidence="1">
    <location>
        <begin position="993"/>
        <end position="1008"/>
    </location>
</feature>
<dbReference type="PRINTS" id="PR01217">
    <property type="entry name" value="PRICHEXTENSN"/>
</dbReference>
<evidence type="ECO:0000256" key="1">
    <source>
        <dbReference type="SAM" id="MobiDB-lite"/>
    </source>
</evidence>
<feature type="region of interest" description="Disordered" evidence="1">
    <location>
        <begin position="1535"/>
        <end position="1562"/>
    </location>
</feature>
<feature type="compositionally biased region" description="Polar residues" evidence="1">
    <location>
        <begin position="1497"/>
        <end position="1511"/>
    </location>
</feature>
<feature type="compositionally biased region" description="Pro residues" evidence="1">
    <location>
        <begin position="1022"/>
        <end position="1035"/>
    </location>
</feature>
<feature type="compositionally biased region" description="Polar residues" evidence="1">
    <location>
        <begin position="529"/>
        <end position="544"/>
    </location>
</feature>
<reference evidence="2" key="2">
    <citation type="submission" date="2025-09" db="UniProtKB">
        <authorList>
            <consortium name="Ensembl"/>
        </authorList>
    </citation>
    <scope>IDENTIFICATION</scope>
</reference>
<dbReference type="GO" id="GO:0030154">
    <property type="term" value="P:cell differentiation"/>
    <property type="evidence" value="ECO:0007669"/>
    <property type="project" value="TreeGrafter"/>
</dbReference>
<feature type="compositionally biased region" description="Polar residues" evidence="1">
    <location>
        <begin position="1543"/>
        <end position="1553"/>
    </location>
</feature>
<feature type="compositionally biased region" description="Pro residues" evidence="1">
    <location>
        <begin position="1205"/>
        <end position="1218"/>
    </location>
</feature>
<feature type="compositionally biased region" description="Low complexity" evidence="1">
    <location>
        <begin position="514"/>
        <end position="528"/>
    </location>
</feature>
<feature type="region of interest" description="Disordered" evidence="1">
    <location>
        <begin position="1690"/>
        <end position="1776"/>
    </location>
</feature>
<feature type="compositionally biased region" description="Acidic residues" evidence="1">
    <location>
        <begin position="2086"/>
        <end position="2104"/>
    </location>
</feature>
<feature type="region of interest" description="Disordered" evidence="1">
    <location>
        <begin position="2086"/>
        <end position="2112"/>
    </location>
</feature>
<evidence type="ECO:0000313" key="3">
    <source>
        <dbReference type="Proteomes" id="UP000265020"/>
    </source>
</evidence>
<dbReference type="PANTHER" id="PTHR23039:SF3">
    <property type="entry name" value="NHS-LIKE PROTEIN 1"/>
    <property type="match status" value="1"/>
</dbReference>
<feature type="compositionally biased region" description="Low complexity" evidence="1">
    <location>
        <begin position="1907"/>
        <end position="1916"/>
    </location>
</feature>
<feature type="region of interest" description="Disordered" evidence="1">
    <location>
        <begin position="1183"/>
        <end position="1220"/>
    </location>
</feature>
<dbReference type="STRING" id="28743.ENSCVAP00000016758"/>
<reference evidence="2" key="1">
    <citation type="submission" date="2025-08" db="UniProtKB">
        <authorList>
            <consortium name="Ensembl"/>
        </authorList>
    </citation>
    <scope>IDENTIFICATION</scope>
</reference>
<feature type="region of interest" description="Disordered" evidence="1">
    <location>
        <begin position="215"/>
        <end position="262"/>
    </location>
</feature>
<feature type="compositionally biased region" description="Polar residues" evidence="1">
    <location>
        <begin position="434"/>
        <end position="443"/>
    </location>
</feature>
<evidence type="ECO:0000313" key="2">
    <source>
        <dbReference type="Ensembl" id="ENSCVAP00000016758.1"/>
    </source>
</evidence>
<accession>A0A3Q2DCZ3</accession>
<feature type="compositionally biased region" description="Acidic residues" evidence="1">
    <location>
        <begin position="1691"/>
        <end position="1706"/>
    </location>
</feature>
<feature type="compositionally biased region" description="Polar residues" evidence="1">
    <location>
        <begin position="728"/>
        <end position="739"/>
    </location>
</feature>
<dbReference type="PANTHER" id="PTHR23039">
    <property type="entry name" value="NANCE-HORAN SYNDROME PROTEIN"/>
    <property type="match status" value="1"/>
</dbReference>
<feature type="compositionally biased region" description="Low complexity" evidence="1">
    <location>
        <begin position="853"/>
        <end position="889"/>
    </location>
</feature>
<name>A0A3Q2DCZ3_CYPVA</name>
<feature type="region of interest" description="Disordered" evidence="1">
    <location>
        <begin position="683"/>
        <end position="1064"/>
    </location>
</feature>
<feature type="compositionally biased region" description="Basic residues" evidence="1">
    <location>
        <begin position="1719"/>
        <end position="1731"/>
    </location>
</feature>
<feature type="region of interest" description="Disordered" evidence="1">
    <location>
        <begin position="1449"/>
        <end position="1511"/>
    </location>
</feature>
<feature type="compositionally biased region" description="Pro residues" evidence="1">
    <location>
        <begin position="934"/>
        <end position="944"/>
    </location>
</feature>
<feature type="compositionally biased region" description="Polar residues" evidence="1">
    <location>
        <begin position="450"/>
        <end position="481"/>
    </location>
</feature>
<proteinExistence type="predicted"/>
<feature type="compositionally biased region" description="Basic residues" evidence="1">
    <location>
        <begin position="353"/>
        <end position="363"/>
    </location>
</feature>
<feature type="compositionally biased region" description="Pro residues" evidence="1">
    <location>
        <begin position="965"/>
        <end position="979"/>
    </location>
</feature>
<protein>
    <submittedName>
        <fullName evidence="2">Nascent polypeptide-associated complex subunit alpha, muscle-specific form-like</fullName>
    </submittedName>
</protein>
<dbReference type="OMA" id="SHMRPRS"/>
<feature type="region of interest" description="Disordered" evidence="1">
    <location>
        <begin position="1084"/>
        <end position="1113"/>
    </location>
</feature>
<feature type="compositionally biased region" description="Low complexity" evidence="1">
    <location>
        <begin position="1744"/>
        <end position="1765"/>
    </location>
</feature>